<sequence length="69" mass="7386">MLANQVRKSSRLCLRRSRRWTARSLRAALDARVPDDASVFLAEAEASAPGEAGVLDIGGMGAGQLFEVN</sequence>
<dbReference type="EMBL" id="CP013070">
    <property type="protein sequence ID" value="APL95405.1"/>
    <property type="molecule type" value="Genomic_DNA"/>
</dbReference>
<dbReference type="Proteomes" id="UP000004550">
    <property type="component" value="Chromosome"/>
</dbReference>
<organism evidence="1 2">
    <name type="scientific">Sphingobium indicum (strain DSM 16412 / CCM 7286 / MTCC 6364 / B90A)</name>
    <dbReference type="NCBI Taxonomy" id="861109"/>
    <lineage>
        <taxon>Bacteria</taxon>
        <taxon>Pseudomonadati</taxon>
        <taxon>Pseudomonadota</taxon>
        <taxon>Alphaproteobacteria</taxon>
        <taxon>Sphingomonadales</taxon>
        <taxon>Sphingomonadaceae</taxon>
        <taxon>Sphingobium</taxon>
    </lineage>
</organism>
<dbReference type="AlphaFoldDB" id="A0A1L5BR83"/>
<name>A0A1L5BR83_SPHIB</name>
<proteinExistence type="predicted"/>
<evidence type="ECO:0000313" key="2">
    <source>
        <dbReference type="Proteomes" id="UP000004550"/>
    </source>
</evidence>
<reference evidence="1 2" key="1">
    <citation type="journal article" date="2012" name="J. Bacteriol.">
        <title>Genome sequence of Sphingobium indicum B90A, a hexachlorocyclohexane-degrading bacterium.</title>
        <authorList>
            <person name="Anand S."/>
            <person name="Sangwan N."/>
            <person name="Lata P."/>
            <person name="Kaur J."/>
            <person name="Dua A."/>
            <person name="Singh A.K."/>
            <person name="Verma M."/>
            <person name="Kaur J."/>
            <person name="Khurana J.P."/>
            <person name="Khurana P."/>
            <person name="Mathur S."/>
            <person name="Lal R."/>
        </authorList>
    </citation>
    <scope>NUCLEOTIDE SEQUENCE [LARGE SCALE GENOMIC DNA]</scope>
    <source>
        <strain evidence="2">DSM 16412 / CCM 7286 / MTCC 6364 / B90A</strain>
    </source>
</reference>
<protein>
    <submittedName>
        <fullName evidence="1">Uncharacterized protein</fullName>
    </submittedName>
</protein>
<accession>A0A1L5BR83</accession>
<gene>
    <name evidence="1" type="ORF">SIDU_13265</name>
</gene>
<evidence type="ECO:0000313" key="1">
    <source>
        <dbReference type="EMBL" id="APL95405.1"/>
    </source>
</evidence>
<dbReference type="KEGG" id="sinb:SIDU_13265"/>